<gene>
    <name evidence="2" type="ORF">D7231_20125</name>
</gene>
<evidence type="ECO:0000313" key="3">
    <source>
        <dbReference type="Proteomes" id="UP000270343"/>
    </source>
</evidence>
<proteinExistence type="predicted"/>
<comment type="caution">
    <text evidence="2">The sequence shown here is derived from an EMBL/GenBank/DDBJ whole genome shotgun (WGS) entry which is preliminary data.</text>
</comment>
<protein>
    <submittedName>
        <fullName evidence="2">Uncharacterized protein</fullName>
    </submittedName>
</protein>
<dbReference type="EMBL" id="RBAM01000008">
    <property type="protein sequence ID" value="RKN70199.1"/>
    <property type="molecule type" value="Genomic_DNA"/>
</dbReference>
<keyword evidence="3" id="KW-1185">Reference proteome</keyword>
<reference evidence="2 3" key="1">
    <citation type="journal article" date="2015" name="Antonie Van Leeuwenhoek">
        <title>Streptomyces klenkii sp. nov., isolated from deep marine sediment.</title>
        <authorList>
            <person name="Veyisoglu A."/>
            <person name="Sahin N."/>
        </authorList>
    </citation>
    <scope>NUCLEOTIDE SEQUENCE [LARGE SCALE GENOMIC DNA]</scope>
    <source>
        <strain evidence="2 3">KCTC 29202</strain>
    </source>
</reference>
<organism evidence="2 3">
    <name type="scientific">Streptomyces klenkii</name>
    <dbReference type="NCBI Taxonomy" id="1420899"/>
    <lineage>
        <taxon>Bacteria</taxon>
        <taxon>Bacillati</taxon>
        <taxon>Actinomycetota</taxon>
        <taxon>Actinomycetes</taxon>
        <taxon>Kitasatosporales</taxon>
        <taxon>Streptomycetaceae</taxon>
        <taxon>Streptomyces</taxon>
    </lineage>
</organism>
<evidence type="ECO:0000313" key="2">
    <source>
        <dbReference type="EMBL" id="RKN70199.1"/>
    </source>
</evidence>
<dbReference type="Proteomes" id="UP000270343">
    <property type="component" value="Unassembled WGS sequence"/>
</dbReference>
<name>A0A3B0BCL9_9ACTN</name>
<accession>A0A3B0BCL9</accession>
<sequence>MLPSRSSTGLEPLGLEDAQVHQRPCKSEALSGPVAASGAAVAVAPPFGVLFASACFGEGVPAQPAASRAVPSSRAAGAIGLPIRIREP</sequence>
<dbReference type="AlphaFoldDB" id="A0A3B0BCL9"/>
<feature type="region of interest" description="Disordered" evidence="1">
    <location>
        <begin position="1"/>
        <end position="20"/>
    </location>
</feature>
<evidence type="ECO:0000256" key="1">
    <source>
        <dbReference type="SAM" id="MobiDB-lite"/>
    </source>
</evidence>